<dbReference type="KEGG" id="reu:Reut_B3668"/>
<accession>Q46V08</accession>
<protein>
    <submittedName>
        <fullName evidence="1">Uncharacterized protein</fullName>
    </submittedName>
</protein>
<dbReference type="EMBL" id="CP000091">
    <property type="protein sequence ID" value="AAZ63026.1"/>
    <property type="molecule type" value="Genomic_DNA"/>
</dbReference>
<organism evidence="1">
    <name type="scientific">Cupriavidus pinatubonensis (strain JMP 134 / LMG 1197)</name>
    <name type="common">Cupriavidus necator (strain JMP 134)</name>
    <dbReference type="NCBI Taxonomy" id="264198"/>
    <lineage>
        <taxon>Bacteria</taxon>
        <taxon>Pseudomonadati</taxon>
        <taxon>Pseudomonadota</taxon>
        <taxon>Betaproteobacteria</taxon>
        <taxon>Burkholderiales</taxon>
        <taxon>Burkholderiaceae</taxon>
        <taxon>Cupriavidus</taxon>
    </lineage>
</organism>
<evidence type="ECO:0000313" key="1">
    <source>
        <dbReference type="EMBL" id="AAZ63026.1"/>
    </source>
</evidence>
<dbReference type="AlphaFoldDB" id="Q46V08"/>
<dbReference type="HOGENOM" id="CLU_168844_0_0_4"/>
<reference evidence="1" key="1">
    <citation type="submission" date="2005-08" db="EMBL/GenBank/DDBJ databases">
        <title>Complete sequence of chromosome 2 of Ralstonia eutropha JMP134.</title>
        <authorList>
            <person name="Copeland A."/>
            <person name="Lucas S."/>
            <person name="Lapidus A."/>
            <person name="Barry K."/>
            <person name="Detter J.C."/>
            <person name="Glavina T."/>
            <person name="Hammon N."/>
            <person name="Israni S."/>
            <person name="Pitluck S."/>
            <person name="Goltsman E."/>
            <person name="Martinez M."/>
            <person name="Schmutz J."/>
            <person name="Larimer F."/>
            <person name="Land M."/>
            <person name="Lykidis A."/>
            <person name="Richardson P."/>
        </authorList>
    </citation>
    <scope>NUCLEOTIDE SEQUENCE [LARGE SCALE GENOMIC DNA]</scope>
    <source>
        <strain evidence="1">JMP134</strain>
    </source>
</reference>
<name>Q46V08_CUPPJ</name>
<sequence length="116" mass="12826">MPPACTFFCVAQSRAAHAPAARMRRSHDLTEDAMATRPFSEFSPEEQQQFAQVCGQMGMAPDDFDVTDELNGNALRRISVRRLSTEASSAYQAGGTEWVEEFESDLECGLFGRVTV</sequence>
<gene>
    <name evidence="1" type="ordered locus">Reut_B3668</name>
</gene>
<proteinExistence type="predicted"/>